<organism evidence="1 2">
    <name type="scientific">Naganishia adeliensis</name>
    <dbReference type="NCBI Taxonomy" id="92952"/>
    <lineage>
        <taxon>Eukaryota</taxon>
        <taxon>Fungi</taxon>
        <taxon>Dikarya</taxon>
        <taxon>Basidiomycota</taxon>
        <taxon>Agaricomycotina</taxon>
        <taxon>Tremellomycetes</taxon>
        <taxon>Filobasidiales</taxon>
        <taxon>Filobasidiaceae</taxon>
        <taxon>Naganishia</taxon>
    </lineage>
</organism>
<dbReference type="EMBL" id="JASBWS010000012">
    <property type="protein sequence ID" value="KAJ9113535.1"/>
    <property type="molecule type" value="Genomic_DNA"/>
</dbReference>
<evidence type="ECO:0000313" key="1">
    <source>
        <dbReference type="EMBL" id="KAJ9113535.1"/>
    </source>
</evidence>
<gene>
    <name evidence="1" type="ORF">QFC20_001886</name>
</gene>
<dbReference type="Proteomes" id="UP001230649">
    <property type="component" value="Unassembled WGS sequence"/>
</dbReference>
<proteinExistence type="predicted"/>
<reference evidence="1" key="1">
    <citation type="submission" date="2023-04" db="EMBL/GenBank/DDBJ databases">
        <title>Draft Genome sequencing of Naganishia species isolated from polar environments using Oxford Nanopore Technology.</title>
        <authorList>
            <person name="Leo P."/>
            <person name="Venkateswaran K."/>
        </authorList>
    </citation>
    <scope>NUCLEOTIDE SEQUENCE</scope>
    <source>
        <strain evidence="1">MNA-CCFEE 5262</strain>
    </source>
</reference>
<comment type="caution">
    <text evidence="1">The sequence shown here is derived from an EMBL/GenBank/DDBJ whole genome shotgun (WGS) entry which is preliminary data.</text>
</comment>
<keyword evidence="2" id="KW-1185">Reference proteome</keyword>
<accession>A0ACC2WQU6</accession>
<sequence>MPRLQILQHKSYHPYLETNKQRVRDDEAKAAALEADEERAALNENSSSRLAYLRNKDTLPLPSSSRLIDPAPDSSALLAARRSEKIRADKREEKRRLEYDWPKEENRAREKQGKRKEKDGEDQGIEVGHVNFWAGLEKSATTSKPARTPDQIQADDPTTMYLHRPLRETRPWYTDVELRTHEERDEDEEKRERRERRRRKDESWKNAHDPMTQVQAALSATSRPEQPRQHRYSCSAPNQTYPARISGGNDDSDPLRAARAARESTERARALALVQAAALRKGGMTPMTSTTDDMESVRGESSLWNAQEVREARKRREAVRGWRRGVGGEDQR</sequence>
<name>A0ACC2WQU6_9TREE</name>
<evidence type="ECO:0000313" key="2">
    <source>
        <dbReference type="Proteomes" id="UP001230649"/>
    </source>
</evidence>
<protein>
    <submittedName>
        <fullName evidence="1">Uncharacterized protein</fullName>
    </submittedName>
</protein>